<dbReference type="EMBL" id="SLUB01000038">
    <property type="protein sequence ID" value="THE10850.1"/>
    <property type="molecule type" value="Genomic_DNA"/>
</dbReference>
<evidence type="ECO:0000313" key="2">
    <source>
        <dbReference type="Proteomes" id="UP000306477"/>
    </source>
</evidence>
<gene>
    <name evidence="1" type="ORF">E1I69_17065</name>
</gene>
<evidence type="ECO:0000313" key="1">
    <source>
        <dbReference type="EMBL" id="THE10850.1"/>
    </source>
</evidence>
<dbReference type="InterPro" id="IPR036412">
    <property type="entry name" value="HAD-like_sf"/>
</dbReference>
<dbReference type="RefSeq" id="WP_136380774.1">
    <property type="nucleotide sequence ID" value="NZ_SLUB01000038.1"/>
</dbReference>
<keyword evidence="2" id="KW-1185">Reference proteome</keyword>
<name>A0A4S3PMT5_9BACI</name>
<dbReference type="Proteomes" id="UP000306477">
    <property type="component" value="Unassembled WGS sequence"/>
</dbReference>
<dbReference type="OrthoDB" id="9790031at2"/>
<dbReference type="SUPFAM" id="SSF56784">
    <property type="entry name" value="HAD-like"/>
    <property type="match status" value="1"/>
</dbReference>
<reference evidence="1 2" key="1">
    <citation type="journal article" date="2019" name="Indoor Air">
        <title>Impacts of indoor surface finishes on bacterial viability.</title>
        <authorList>
            <person name="Hu J."/>
            <person name="Maamar S.B."/>
            <person name="Glawe A.J."/>
            <person name="Gottel N."/>
            <person name="Gilbert J.A."/>
            <person name="Hartmann E.M."/>
        </authorList>
    </citation>
    <scope>NUCLEOTIDE SEQUENCE [LARGE SCALE GENOMIC DNA]</scope>
    <source>
        <strain evidence="1 2">AF060A6</strain>
    </source>
</reference>
<comment type="caution">
    <text evidence="1">The sequence shown here is derived from an EMBL/GenBank/DDBJ whole genome shotgun (WGS) entry which is preliminary data.</text>
</comment>
<protein>
    <submittedName>
        <fullName evidence="1">HAD family phosphatase</fullName>
    </submittedName>
</protein>
<dbReference type="GO" id="GO:0016791">
    <property type="term" value="F:phosphatase activity"/>
    <property type="evidence" value="ECO:0007669"/>
    <property type="project" value="TreeGrafter"/>
</dbReference>
<dbReference type="GO" id="GO:0005829">
    <property type="term" value="C:cytosol"/>
    <property type="evidence" value="ECO:0007669"/>
    <property type="project" value="TreeGrafter"/>
</dbReference>
<dbReference type="PANTHER" id="PTHR10000:SF50">
    <property type="entry name" value="STRESS RESPONSE PROTEIN YHAX"/>
    <property type="match status" value="1"/>
</dbReference>
<sequence>MYRLLAINVDGTLLRPNGRLQSGTKEAIDYVRAKEVYVTLVTRRHFASTKKIAKALKLDSFLITHNGGFISTNLDDPLYVKRISEEKTFNIVQVLENFKCSIRLQHEKFSIGNRIRFPGNLIAKAMFGSGDPLFYPMQFVDSLGDYLTDNPVAPPKIEVYSQSEDELGTIKETINEHFQDIQVDLTEPHKLEITPLGVSKLNGLKALAKHLEIPLHETVVIGDSTDDVEMIQSAGLGVAMWNAPKEVKFAADWVTRSNNMNGVSYMIKEHFRKQQRIEFLKQIKVEK</sequence>
<accession>A0A4S3PMT5</accession>
<dbReference type="Pfam" id="PF08282">
    <property type="entry name" value="Hydrolase_3"/>
    <property type="match status" value="1"/>
</dbReference>
<dbReference type="Gene3D" id="3.40.50.1000">
    <property type="entry name" value="HAD superfamily/HAD-like"/>
    <property type="match status" value="1"/>
</dbReference>
<dbReference type="GO" id="GO:0000287">
    <property type="term" value="F:magnesium ion binding"/>
    <property type="evidence" value="ECO:0007669"/>
    <property type="project" value="TreeGrafter"/>
</dbReference>
<dbReference type="Gene3D" id="3.30.1240.10">
    <property type="match status" value="1"/>
</dbReference>
<dbReference type="PANTHER" id="PTHR10000">
    <property type="entry name" value="PHOSPHOSERINE PHOSPHATASE"/>
    <property type="match status" value="1"/>
</dbReference>
<proteinExistence type="predicted"/>
<organism evidence="1 2">
    <name type="scientific">Bacillus timonensis</name>
    <dbReference type="NCBI Taxonomy" id="1033734"/>
    <lineage>
        <taxon>Bacteria</taxon>
        <taxon>Bacillati</taxon>
        <taxon>Bacillota</taxon>
        <taxon>Bacilli</taxon>
        <taxon>Bacillales</taxon>
        <taxon>Bacillaceae</taxon>
        <taxon>Bacillus</taxon>
    </lineage>
</organism>
<dbReference type="STRING" id="1033734.GCA_000285535_01426"/>
<dbReference type="InterPro" id="IPR023214">
    <property type="entry name" value="HAD_sf"/>
</dbReference>
<dbReference type="CDD" id="cd07516">
    <property type="entry name" value="HAD_Pase"/>
    <property type="match status" value="1"/>
</dbReference>
<dbReference type="NCBIfam" id="TIGR00099">
    <property type="entry name" value="Cof-subfamily"/>
    <property type="match status" value="1"/>
</dbReference>
<dbReference type="AlphaFoldDB" id="A0A4S3PMT5"/>
<dbReference type="InterPro" id="IPR000150">
    <property type="entry name" value="Cof"/>
</dbReference>